<evidence type="ECO:0000256" key="2">
    <source>
        <dbReference type="ARBA" id="ARBA00022630"/>
    </source>
</evidence>
<evidence type="ECO:0000256" key="7">
    <source>
        <dbReference type="ARBA" id="ARBA00023004"/>
    </source>
</evidence>
<dbReference type="Pfam" id="PF00111">
    <property type="entry name" value="Fer2"/>
    <property type="match status" value="1"/>
</dbReference>
<feature type="domain" description="FAD-binding FR-type" evidence="11">
    <location>
        <begin position="1"/>
        <end position="105"/>
    </location>
</feature>
<dbReference type="SUPFAM" id="SSF63380">
    <property type="entry name" value="Riboflavin synthase domain-like"/>
    <property type="match status" value="1"/>
</dbReference>
<comment type="caution">
    <text evidence="12">The sequence shown here is derived from an EMBL/GenBank/DDBJ whole genome shotgun (WGS) entry which is preliminary data.</text>
</comment>
<dbReference type="InterPro" id="IPR001433">
    <property type="entry name" value="OxRdtase_FAD/NAD-bd"/>
</dbReference>
<dbReference type="InterPro" id="IPR039261">
    <property type="entry name" value="FNR_nucleotide-bd"/>
</dbReference>
<keyword evidence="13" id="KW-1185">Reference proteome</keyword>
<dbReference type="SUPFAM" id="SSF54292">
    <property type="entry name" value="2Fe-2S ferredoxin-like"/>
    <property type="match status" value="1"/>
</dbReference>
<dbReference type="Proteomes" id="UP001144205">
    <property type="component" value="Unassembled WGS sequence"/>
</dbReference>
<dbReference type="Pfam" id="PF00970">
    <property type="entry name" value="FAD_binding_6"/>
    <property type="match status" value="1"/>
</dbReference>
<keyword evidence="2" id="KW-0285">Flavoprotein</keyword>
<organism evidence="12 13">
    <name type="scientific">Sinisalibacter aestuarii</name>
    <dbReference type="NCBI Taxonomy" id="2949426"/>
    <lineage>
        <taxon>Bacteria</taxon>
        <taxon>Pseudomonadati</taxon>
        <taxon>Pseudomonadota</taxon>
        <taxon>Alphaproteobacteria</taxon>
        <taxon>Rhodobacterales</taxon>
        <taxon>Roseobacteraceae</taxon>
        <taxon>Sinisalibacter</taxon>
    </lineage>
</organism>
<evidence type="ECO:0000313" key="12">
    <source>
        <dbReference type="EMBL" id="GKY87208.1"/>
    </source>
</evidence>
<evidence type="ECO:0000313" key="13">
    <source>
        <dbReference type="Proteomes" id="UP001144205"/>
    </source>
</evidence>
<comment type="cofactor">
    <cofactor evidence="1">
        <name>FAD</name>
        <dbReference type="ChEBI" id="CHEBI:57692"/>
    </cofactor>
</comment>
<dbReference type="Gene3D" id="3.10.20.30">
    <property type="match status" value="1"/>
</dbReference>
<dbReference type="InterPro" id="IPR017927">
    <property type="entry name" value="FAD-bd_FR_type"/>
</dbReference>
<evidence type="ECO:0000256" key="6">
    <source>
        <dbReference type="ARBA" id="ARBA00023002"/>
    </source>
</evidence>
<dbReference type="EMBL" id="BROH01000002">
    <property type="protein sequence ID" value="GKY87208.1"/>
    <property type="molecule type" value="Genomic_DNA"/>
</dbReference>
<sequence>MQFHELTVTDVQNTSRDATVVTLAPKPGEEAAFRFMPGQHLTFRRDFDGEELRRSYSLCVSPGDGMLKVGIKRVDGGAFSNWVNDTLRPGDVIEAMPPSGVFHLPEARSARNYLGFAGGSGITPVLSILKTVLEEEPGSNFTLVYANRAVNTIMFREELEDLKNRYMGRLTVIHVLENDTQEIDLFTGRVDATKCAQLFSHWIDLTAIDATYICGPEPMMKSIEQALLAQDFPADAIHYELFLSAQPGRLARKVAAAKQAGGDTEAIITIDGATRNVQMNRDTSVLEAALANDLPAPYSCTAGVCSTCMAKVTEGEVEMRANHALEDHEVAAGYVLTCQCYPLSDKVVVNYDVHG</sequence>
<dbReference type="InterPro" id="IPR001709">
    <property type="entry name" value="Flavoprot_Pyr_Nucl_cyt_Rdtase"/>
</dbReference>
<dbReference type="CDD" id="cd00207">
    <property type="entry name" value="fer2"/>
    <property type="match status" value="1"/>
</dbReference>
<dbReference type="InterPro" id="IPR012675">
    <property type="entry name" value="Beta-grasp_dom_sf"/>
</dbReference>
<keyword evidence="7" id="KW-0408">Iron</keyword>
<dbReference type="PROSITE" id="PS00197">
    <property type="entry name" value="2FE2S_FER_1"/>
    <property type="match status" value="1"/>
</dbReference>
<dbReference type="InterPro" id="IPR006058">
    <property type="entry name" value="2Fe2S_fd_BS"/>
</dbReference>
<comment type="cofactor">
    <cofactor evidence="9">
        <name>[2Fe-2S] cluster</name>
        <dbReference type="ChEBI" id="CHEBI:190135"/>
    </cofactor>
</comment>
<feature type="domain" description="2Fe-2S ferredoxin-type" evidence="10">
    <location>
        <begin position="264"/>
        <end position="355"/>
    </location>
</feature>
<dbReference type="PROSITE" id="PS51384">
    <property type="entry name" value="FAD_FR"/>
    <property type="match status" value="1"/>
</dbReference>
<reference evidence="12" key="1">
    <citation type="journal article" date="2023" name="Int. J. Syst. Evol. Microbiol.">
        <title>Sinisalibacter aestuarii sp. nov., isolated from estuarine sediment of the Arakawa River.</title>
        <authorList>
            <person name="Arafat S.T."/>
            <person name="Hirano S."/>
            <person name="Sato A."/>
            <person name="Takeuchi K."/>
            <person name="Yasuda T."/>
            <person name="Terahara T."/>
            <person name="Hamada M."/>
            <person name="Kobayashi T."/>
        </authorList>
    </citation>
    <scope>NUCLEOTIDE SEQUENCE</scope>
    <source>
        <strain evidence="12">B-399</strain>
    </source>
</reference>
<dbReference type="PRINTS" id="PR00406">
    <property type="entry name" value="CYTB5RDTASE"/>
</dbReference>
<evidence type="ECO:0000256" key="4">
    <source>
        <dbReference type="ARBA" id="ARBA00022723"/>
    </source>
</evidence>
<evidence type="ECO:0000256" key="1">
    <source>
        <dbReference type="ARBA" id="ARBA00001974"/>
    </source>
</evidence>
<dbReference type="CDD" id="cd06214">
    <property type="entry name" value="PA_degradation_oxidoreductase_like"/>
    <property type="match status" value="1"/>
</dbReference>
<dbReference type="Pfam" id="PF00175">
    <property type="entry name" value="NAD_binding_1"/>
    <property type="match status" value="1"/>
</dbReference>
<keyword evidence="4" id="KW-0479">Metal-binding</keyword>
<evidence type="ECO:0000256" key="8">
    <source>
        <dbReference type="ARBA" id="ARBA00023014"/>
    </source>
</evidence>
<accession>A0ABQ5LR61</accession>
<dbReference type="Gene3D" id="3.40.50.80">
    <property type="entry name" value="Nucleotide-binding domain of ferredoxin-NADP reductase (FNR) module"/>
    <property type="match status" value="1"/>
</dbReference>
<dbReference type="PRINTS" id="PR00371">
    <property type="entry name" value="FPNCR"/>
</dbReference>
<name>A0ABQ5LR61_9RHOB</name>
<dbReference type="InterPro" id="IPR050415">
    <property type="entry name" value="MRET"/>
</dbReference>
<evidence type="ECO:0000259" key="11">
    <source>
        <dbReference type="PROSITE" id="PS51384"/>
    </source>
</evidence>
<keyword evidence="6" id="KW-0560">Oxidoreductase</keyword>
<evidence type="ECO:0000256" key="9">
    <source>
        <dbReference type="ARBA" id="ARBA00034078"/>
    </source>
</evidence>
<dbReference type="PANTHER" id="PTHR47354:SF8">
    <property type="entry name" value="1,2-PHENYLACETYL-COA EPOXIDASE, SUBUNIT E"/>
    <property type="match status" value="1"/>
</dbReference>
<dbReference type="InterPro" id="IPR017938">
    <property type="entry name" value="Riboflavin_synthase-like_b-brl"/>
</dbReference>
<evidence type="ECO:0000256" key="3">
    <source>
        <dbReference type="ARBA" id="ARBA00022714"/>
    </source>
</evidence>
<keyword evidence="8" id="KW-0411">Iron-sulfur</keyword>
<dbReference type="Gene3D" id="2.40.30.10">
    <property type="entry name" value="Translation factors"/>
    <property type="match status" value="1"/>
</dbReference>
<dbReference type="InterPro" id="IPR036010">
    <property type="entry name" value="2Fe-2S_ferredoxin-like_sf"/>
</dbReference>
<evidence type="ECO:0000259" key="10">
    <source>
        <dbReference type="PROSITE" id="PS51085"/>
    </source>
</evidence>
<dbReference type="InterPro" id="IPR001041">
    <property type="entry name" value="2Fe-2S_ferredoxin-type"/>
</dbReference>
<dbReference type="SUPFAM" id="SSF52343">
    <property type="entry name" value="Ferredoxin reductase-like, C-terminal NADP-linked domain"/>
    <property type="match status" value="1"/>
</dbReference>
<dbReference type="InterPro" id="IPR008333">
    <property type="entry name" value="Cbr1-like_FAD-bd_dom"/>
</dbReference>
<gene>
    <name evidence="12" type="primary">paaK</name>
    <name evidence="12" type="ORF">STA1M1_10770</name>
</gene>
<protein>
    <submittedName>
        <fullName evidence="12">Phenylacetic acid degradation protein</fullName>
    </submittedName>
</protein>
<dbReference type="PANTHER" id="PTHR47354">
    <property type="entry name" value="NADH OXIDOREDUCTASE HCR"/>
    <property type="match status" value="1"/>
</dbReference>
<proteinExistence type="predicted"/>
<keyword evidence="3" id="KW-0001">2Fe-2S</keyword>
<evidence type="ECO:0000256" key="5">
    <source>
        <dbReference type="ARBA" id="ARBA00022827"/>
    </source>
</evidence>
<dbReference type="RefSeq" id="WP_281841201.1">
    <property type="nucleotide sequence ID" value="NZ_BROH01000002.1"/>
</dbReference>
<dbReference type="PROSITE" id="PS51085">
    <property type="entry name" value="2FE2S_FER_2"/>
    <property type="match status" value="1"/>
</dbReference>
<keyword evidence="5" id="KW-0274">FAD</keyword>